<dbReference type="HOGENOM" id="CLU_019834_0_0_1"/>
<organism evidence="3 4">
    <name type="scientific">Sphaerobolus stellatus (strain SS14)</name>
    <dbReference type="NCBI Taxonomy" id="990650"/>
    <lineage>
        <taxon>Eukaryota</taxon>
        <taxon>Fungi</taxon>
        <taxon>Dikarya</taxon>
        <taxon>Basidiomycota</taxon>
        <taxon>Agaricomycotina</taxon>
        <taxon>Agaricomycetes</taxon>
        <taxon>Phallomycetidae</taxon>
        <taxon>Geastrales</taxon>
        <taxon>Sphaerobolaceae</taxon>
        <taxon>Sphaerobolus</taxon>
    </lineage>
</organism>
<name>A0A0C9TTD5_SPHS4</name>
<reference evidence="3 4" key="1">
    <citation type="submission" date="2014-06" db="EMBL/GenBank/DDBJ databases">
        <title>Evolutionary Origins and Diversification of the Mycorrhizal Mutualists.</title>
        <authorList>
            <consortium name="DOE Joint Genome Institute"/>
            <consortium name="Mycorrhizal Genomics Consortium"/>
            <person name="Kohler A."/>
            <person name="Kuo A."/>
            <person name="Nagy L.G."/>
            <person name="Floudas D."/>
            <person name="Copeland A."/>
            <person name="Barry K.W."/>
            <person name="Cichocki N."/>
            <person name="Veneault-Fourrey C."/>
            <person name="LaButti K."/>
            <person name="Lindquist E.A."/>
            <person name="Lipzen A."/>
            <person name="Lundell T."/>
            <person name="Morin E."/>
            <person name="Murat C."/>
            <person name="Riley R."/>
            <person name="Ohm R."/>
            <person name="Sun H."/>
            <person name="Tunlid A."/>
            <person name="Henrissat B."/>
            <person name="Grigoriev I.V."/>
            <person name="Hibbett D.S."/>
            <person name="Martin F."/>
        </authorList>
    </citation>
    <scope>NUCLEOTIDE SEQUENCE [LARGE SCALE GENOMIC DNA]</scope>
    <source>
        <strain evidence="3 4">SS14</strain>
    </source>
</reference>
<sequence length="567" mass="63114">MTSPNALNPVPTFSFRLRSTSPSRFSPRTGHVTLTRSRPTDGHDSATIELPTPSLVCATSRGVIQHLSQDNVQRTPCAKWIHVPFESFLQIDPPSISRQEGPNPLHSFLGFSPSRHLLSLSLRDPADGREVPANGKEFVSTLTSRGTRKIAAPVFRSYVTTVLPDITFAMSDIPFTPPPHSQKRTTKSVDRSAQWLANILAPLNLPSLPQTPPTRLNVFVHMVGGIRDAARSAFSYMLREPLEPKERTLVQLKNLDEGVSGYVFDLQPLRITLLAEEQKVSLQSLGSPAVPHRPSDDKVCDTFVSLMHASLEEMPVEKPRLVNTTLSPHEMLILIRDVGIDLFDSFWVQQAATWGIALDFRFPVPAGTEEEAKKHLGHNLYDDCYAIDISRLADSFLDGLTHSNRGESADQKNTPPVCPCGACSPTWSNEPLIHSSLDEYTVPRGTVEPASPYTRAYIHHLLHTHEMSAHAFLAMHNFAVLDAFFAGIREVIERDPDSFENEVKRFFAVYDSTFELLDEAKRSYHEVDKARGKGRLAREKELQTAKVAEELDVPVPTVEVVEEAIQG</sequence>
<dbReference type="PANTHER" id="PTHR46064">
    <property type="entry name" value="QUEUINE TRNA-RIBOSYLTRANSFERASE ACCESSORY SUBUNIT 2"/>
    <property type="match status" value="1"/>
</dbReference>
<dbReference type="AlphaFoldDB" id="A0A0C9TTD5"/>
<dbReference type="EMBL" id="KN837211">
    <property type="protein sequence ID" value="KIJ33538.1"/>
    <property type="molecule type" value="Genomic_DNA"/>
</dbReference>
<protein>
    <recommendedName>
        <fullName evidence="2">tRNA-guanine(15) transglycosylase-like domain-containing protein</fullName>
    </recommendedName>
</protein>
<evidence type="ECO:0000313" key="3">
    <source>
        <dbReference type="EMBL" id="KIJ33538.1"/>
    </source>
</evidence>
<dbReference type="GO" id="GO:0006400">
    <property type="term" value="P:tRNA modification"/>
    <property type="evidence" value="ECO:0007669"/>
    <property type="project" value="InterPro"/>
</dbReference>
<dbReference type="Gene3D" id="3.20.20.105">
    <property type="entry name" value="Queuine tRNA-ribosyltransferase-like"/>
    <property type="match status" value="1"/>
</dbReference>
<dbReference type="Proteomes" id="UP000054279">
    <property type="component" value="Unassembled WGS sequence"/>
</dbReference>
<keyword evidence="4" id="KW-1185">Reference proteome</keyword>
<dbReference type="Pfam" id="PF01702">
    <property type="entry name" value="TGT"/>
    <property type="match status" value="2"/>
</dbReference>
<feature type="domain" description="tRNA-guanine(15) transglycosylase-like" evidence="2">
    <location>
        <begin position="49"/>
        <end position="233"/>
    </location>
</feature>
<dbReference type="SUPFAM" id="SSF51713">
    <property type="entry name" value="tRNA-guanine transglycosylase"/>
    <property type="match status" value="1"/>
</dbReference>
<dbReference type="InterPro" id="IPR050852">
    <property type="entry name" value="Queuine_tRNA-ribosyltrfase"/>
</dbReference>
<gene>
    <name evidence="3" type="ORF">M422DRAFT_35452</name>
</gene>
<dbReference type="OrthoDB" id="27601at2759"/>
<feature type="compositionally biased region" description="Low complexity" evidence="1">
    <location>
        <begin position="18"/>
        <end position="29"/>
    </location>
</feature>
<proteinExistence type="predicted"/>
<accession>A0A0C9TTD5</accession>
<dbReference type="PANTHER" id="PTHR46064:SF1">
    <property type="entry name" value="QUEUINE TRNA-RIBOSYLTRANSFERASE ACCESSORY SUBUNIT 2"/>
    <property type="match status" value="1"/>
</dbReference>
<dbReference type="InterPro" id="IPR036511">
    <property type="entry name" value="TGT-like_sf"/>
</dbReference>
<evidence type="ECO:0000313" key="4">
    <source>
        <dbReference type="Proteomes" id="UP000054279"/>
    </source>
</evidence>
<feature type="domain" description="tRNA-guanine(15) transglycosylase-like" evidence="2">
    <location>
        <begin position="301"/>
        <end position="510"/>
    </location>
</feature>
<dbReference type="InterPro" id="IPR002616">
    <property type="entry name" value="tRNA_ribo_trans-like"/>
</dbReference>
<evidence type="ECO:0000259" key="2">
    <source>
        <dbReference type="Pfam" id="PF01702"/>
    </source>
</evidence>
<feature type="region of interest" description="Disordered" evidence="1">
    <location>
        <begin position="18"/>
        <end position="48"/>
    </location>
</feature>
<evidence type="ECO:0000256" key="1">
    <source>
        <dbReference type="SAM" id="MobiDB-lite"/>
    </source>
</evidence>